<name>A0ACD3R7H6_LARCR</name>
<sequence length="45" mass="5148">MADQGAFKYSPRRGAPSFTSLPDYEPSWHPLKPRVHLTDEILDYG</sequence>
<accession>A0ACD3R7H6</accession>
<dbReference type="EMBL" id="CM011683">
    <property type="protein sequence ID" value="TMS14629.1"/>
    <property type="molecule type" value="Genomic_DNA"/>
</dbReference>
<keyword evidence="2" id="KW-1185">Reference proteome</keyword>
<feature type="non-terminal residue" evidence="1">
    <location>
        <position position="45"/>
    </location>
</feature>
<proteinExistence type="predicted"/>
<organism evidence="1 2">
    <name type="scientific">Larimichthys crocea</name>
    <name type="common">Large yellow croaker</name>
    <name type="synonym">Pseudosciaena crocea</name>
    <dbReference type="NCBI Taxonomy" id="215358"/>
    <lineage>
        <taxon>Eukaryota</taxon>
        <taxon>Metazoa</taxon>
        <taxon>Chordata</taxon>
        <taxon>Craniata</taxon>
        <taxon>Vertebrata</taxon>
        <taxon>Euteleostomi</taxon>
        <taxon>Actinopterygii</taxon>
        <taxon>Neopterygii</taxon>
        <taxon>Teleostei</taxon>
        <taxon>Neoteleostei</taxon>
        <taxon>Acanthomorphata</taxon>
        <taxon>Eupercaria</taxon>
        <taxon>Sciaenidae</taxon>
        <taxon>Larimichthys</taxon>
    </lineage>
</organism>
<evidence type="ECO:0000313" key="1">
    <source>
        <dbReference type="EMBL" id="TMS14629.1"/>
    </source>
</evidence>
<evidence type="ECO:0000313" key="2">
    <source>
        <dbReference type="Proteomes" id="UP000793456"/>
    </source>
</evidence>
<dbReference type="Proteomes" id="UP000793456">
    <property type="component" value="Chromosome X"/>
</dbReference>
<comment type="caution">
    <text evidence="1">The sequence shown here is derived from an EMBL/GenBank/DDBJ whole genome shotgun (WGS) entry which is preliminary data.</text>
</comment>
<protein>
    <submittedName>
        <fullName evidence="1">Uncharacterized protein</fullName>
    </submittedName>
</protein>
<gene>
    <name evidence="1" type="ORF">E3U43_023109</name>
</gene>
<reference evidence="1" key="1">
    <citation type="submission" date="2018-11" db="EMBL/GenBank/DDBJ databases">
        <title>The sequence and de novo assembly of Larimichthys crocea genome using PacBio and Hi-C technologies.</title>
        <authorList>
            <person name="Xu P."/>
            <person name="Chen B."/>
            <person name="Zhou Z."/>
            <person name="Ke Q."/>
            <person name="Wu Y."/>
            <person name="Bai H."/>
            <person name="Pu F."/>
        </authorList>
    </citation>
    <scope>NUCLEOTIDE SEQUENCE</scope>
    <source>
        <tissue evidence="1">Muscle</tissue>
    </source>
</reference>